<evidence type="ECO:0000313" key="1">
    <source>
        <dbReference type="EMBL" id="THU39550.1"/>
    </source>
</evidence>
<comment type="caution">
    <text evidence="1">The sequence shown here is derived from an EMBL/GenBank/DDBJ whole genome shotgun (WGS) entry which is preliminary data.</text>
</comment>
<accession>A0A4S8HVC7</accession>
<reference evidence="1 2" key="1">
    <citation type="submission" date="2019-04" db="EMBL/GenBank/DDBJ databases">
        <title>Niastella caeni sp. nov., isolated from activated sludge.</title>
        <authorList>
            <person name="Sheng M."/>
        </authorList>
    </citation>
    <scope>NUCLEOTIDE SEQUENCE [LARGE SCALE GENOMIC DNA]</scope>
    <source>
        <strain evidence="1 2">HX-2-15</strain>
    </source>
</reference>
<gene>
    <name evidence="1" type="ORF">FAM09_13685</name>
</gene>
<dbReference type="Pfam" id="PF02482">
    <property type="entry name" value="Ribosomal_S30AE"/>
    <property type="match status" value="1"/>
</dbReference>
<dbReference type="EMBL" id="STFF01000003">
    <property type="protein sequence ID" value="THU39550.1"/>
    <property type="molecule type" value="Genomic_DNA"/>
</dbReference>
<dbReference type="SUPFAM" id="SSF69754">
    <property type="entry name" value="Ribosome binding protein Y (YfiA homologue)"/>
    <property type="match status" value="1"/>
</dbReference>
<protein>
    <recommendedName>
        <fullName evidence="3">Ribosome-associated translation inhibitor RaiA</fullName>
    </recommendedName>
</protein>
<sequence length="142" mass="16687">MTLLMGDDDEYQVIHLKEVIISRSFINASLQKIALTFKNNSVMHLDILSHGLQITMELENKMRMKFEAIGKLYKHITGYEVKIKKSDISGKMKFEVEGRVRIPKSSFFCREAAETFETAFDQVVENLKRQLKWKKQERAEIW</sequence>
<name>A0A4S8HVC7_9BACT</name>
<keyword evidence="2" id="KW-1185">Reference proteome</keyword>
<dbReference type="InterPro" id="IPR003489">
    <property type="entry name" value="RHF/RaiA"/>
</dbReference>
<dbReference type="Gene3D" id="3.30.160.100">
    <property type="entry name" value="Ribosome hibernation promotion factor-like"/>
    <property type="match status" value="1"/>
</dbReference>
<dbReference type="AlphaFoldDB" id="A0A4S8HVC7"/>
<organism evidence="1 2">
    <name type="scientific">Niastella caeni</name>
    <dbReference type="NCBI Taxonomy" id="2569763"/>
    <lineage>
        <taxon>Bacteria</taxon>
        <taxon>Pseudomonadati</taxon>
        <taxon>Bacteroidota</taxon>
        <taxon>Chitinophagia</taxon>
        <taxon>Chitinophagales</taxon>
        <taxon>Chitinophagaceae</taxon>
        <taxon>Niastella</taxon>
    </lineage>
</organism>
<dbReference type="InterPro" id="IPR036567">
    <property type="entry name" value="RHF-like"/>
</dbReference>
<dbReference type="Proteomes" id="UP000306918">
    <property type="component" value="Unassembled WGS sequence"/>
</dbReference>
<dbReference type="OrthoDB" id="9808702at2"/>
<proteinExistence type="predicted"/>
<evidence type="ECO:0008006" key="3">
    <source>
        <dbReference type="Google" id="ProtNLM"/>
    </source>
</evidence>
<dbReference type="RefSeq" id="WP_136577682.1">
    <property type="nucleotide sequence ID" value="NZ_STFF01000003.1"/>
</dbReference>
<evidence type="ECO:0000313" key="2">
    <source>
        <dbReference type="Proteomes" id="UP000306918"/>
    </source>
</evidence>